<dbReference type="Gene3D" id="1.10.287.70">
    <property type="match status" value="1"/>
</dbReference>
<accession>A0A812MC07</accession>
<dbReference type="PANTHER" id="PTHR10037">
    <property type="entry name" value="VOLTAGE-GATED CATION CHANNEL CALCIUM AND SODIUM"/>
    <property type="match status" value="1"/>
</dbReference>
<keyword evidence="9" id="KW-1185">Reference proteome</keyword>
<dbReference type="SMART" id="SM00054">
    <property type="entry name" value="EFh"/>
    <property type="match status" value="2"/>
</dbReference>
<evidence type="ECO:0000256" key="2">
    <source>
        <dbReference type="ARBA" id="ARBA00022692"/>
    </source>
</evidence>
<gene>
    <name evidence="8" type="primary">scn4aa</name>
    <name evidence="8" type="ORF">SNAT2548_LOCUS13498</name>
</gene>
<dbReference type="AlphaFoldDB" id="A0A812MC07"/>
<feature type="domain" description="EF-hand" evidence="7">
    <location>
        <begin position="495"/>
        <end position="530"/>
    </location>
</feature>
<keyword evidence="4 6" id="KW-1133">Transmembrane helix</keyword>
<dbReference type="InterPro" id="IPR005821">
    <property type="entry name" value="Ion_trans_dom"/>
</dbReference>
<dbReference type="Gene3D" id="1.20.120.350">
    <property type="entry name" value="Voltage-gated potassium channels. Chain C"/>
    <property type="match status" value="1"/>
</dbReference>
<evidence type="ECO:0000256" key="1">
    <source>
        <dbReference type="ARBA" id="ARBA00004141"/>
    </source>
</evidence>
<evidence type="ECO:0000256" key="3">
    <source>
        <dbReference type="ARBA" id="ARBA00022837"/>
    </source>
</evidence>
<feature type="domain" description="EF-hand" evidence="7">
    <location>
        <begin position="453"/>
        <end position="488"/>
    </location>
</feature>
<feature type="transmembrane region" description="Helical" evidence="6">
    <location>
        <begin position="372"/>
        <end position="398"/>
    </location>
</feature>
<dbReference type="OrthoDB" id="431720at2759"/>
<dbReference type="InterPro" id="IPR002048">
    <property type="entry name" value="EF_hand_dom"/>
</dbReference>
<reference evidence="8" key="1">
    <citation type="submission" date="2021-02" db="EMBL/GenBank/DDBJ databases">
        <authorList>
            <person name="Dougan E. K."/>
            <person name="Rhodes N."/>
            <person name="Thang M."/>
            <person name="Chan C."/>
        </authorList>
    </citation>
    <scope>NUCLEOTIDE SEQUENCE</scope>
</reference>
<evidence type="ECO:0000313" key="8">
    <source>
        <dbReference type="EMBL" id="CAE7259091.1"/>
    </source>
</evidence>
<evidence type="ECO:0000256" key="4">
    <source>
        <dbReference type="ARBA" id="ARBA00022989"/>
    </source>
</evidence>
<feature type="transmembrane region" description="Helical" evidence="6">
    <location>
        <begin position="405"/>
        <end position="429"/>
    </location>
</feature>
<evidence type="ECO:0000259" key="7">
    <source>
        <dbReference type="PROSITE" id="PS50222"/>
    </source>
</evidence>
<evidence type="ECO:0000256" key="5">
    <source>
        <dbReference type="ARBA" id="ARBA00023136"/>
    </source>
</evidence>
<dbReference type="PROSITE" id="PS00018">
    <property type="entry name" value="EF_HAND_1"/>
    <property type="match status" value="2"/>
</dbReference>
<dbReference type="Gene3D" id="1.10.238.10">
    <property type="entry name" value="EF-hand"/>
    <property type="match status" value="1"/>
</dbReference>
<dbReference type="Pfam" id="PF13499">
    <property type="entry name" value="EF-hand_7"/>
    <property type="match status" value="1"/>
</dbReference>
<dbReference type="GO" id="GO:0001518">
    <property type="term" value="C:voltage-gated sodium channel complex"/>
    <property type="evidence" value="ECO:0007669"/>
    <property type="project" value="TreeGrafter"/>
</dbReference>
<dbReference type="PANTHER" id="PTHR10037:SF62">
    <property type="entry name" value="SODIUM CHANNEL PROTEIN 60E"/>
    <property type="match status" value="1"/>
</dbReference>
<keyword evidence="5 6" id="KW-0472">Membrane</keyword>
<proteinExistence type="predicted"/>
<dbReference type="CDD" id="cd00051">
    <property type="entry name" value="EFh"/>
    <property type="match status" value="1"/>
</dbReference>
<dbReference type="SUPFAM" id="SSF47473">
    <property type="entry name" value="EF-hand"/>
    <property type="match status" value="1"/>
</dbReference>
<dbReference type="EMBL" id="CAJNDS010001424">
    <property type="protein sequence ID" value="CAE7259091.1"/>
    <property type="molecule type" value="Genomic_DNA"/>
</dbReference>
<dbReference type="Proteomes" id="UP000604046">
    <property type="component" value="Unassembled WGS sequence"/>
</dbReference>
<sequence>MESPVEEVQEALRKLEVVQQQQKASLAGMQLLASQHQEWQAAVTQLLDEADALLLLDASATSSPTRKESKSSLPVRWEASIPLSLRSGRVSACSATSGNSELNEPIPQELESIKMDDMDERGKFLRLNAVSFLRKAPQLPSSNNVVGKGPVSKLIMELMPQPTLPIPRVPLGGWSWLRQKTRDIVTSQWFETMAGFIILINLITIGAEAQLSLDAEANAEHLHFLGILEHIFLVIYSVEVLLRVMAGGWSVFCDLWFLMDLFLVSIGILALVVFPGIFTIGLISPIQGFETFLVVRGLRLLRLVRALRTFRYFKIMWRLVYALLSCGSTILSTTLLIVIFLFICACVAIEVIAKDQYLLANEVSAKIIDDHFLGLFKAALTFLQFVTMDSIASVYFPLLMLKPQLFAFFAPILMFISIGLMNLVTAALVENAMEQTAVQAEEDKKELQQQLKRAIPALIDVFRDLDTDKNGMLTYEELEGVPMEDFVPGRLLESIHVETMADFFHYLDVDGSGNVSQTEFVEGLLNLCLQDVPIWTIQTLKLLRRIHEEVEHVHREISALKQPR</sequence>
<feature type="transmembrane region" description="Helical" evidence="6">
    <location>
        <begin position="221"/>
        <end position="242"/>
    </location>
</feature>
<comment type="caution">
    <text evidence="8">The sequence shown here is derived from an EMBL/GenBank/DDBJ whole genome shotgun (WGS) entry which is preliminary data.</text>
</comment>
<dbReference type="InterPro" id="IPR011992">
    <property type="entry name" value="EF-hand-dom_pair"/>
</dbReference>
<feature type="transmembrane region" description="Helical" evidence="6">
    <location>
        <begin position="189"/>
        <end position="209"/>
    </location>
</feature>
<dbReference type="InterPro" id="IPR027359">
    <property type="entry name" value="Volt_channel_dom_sf"/>
</dbReference>
<keyword evidence="2 6" id="KW-0812">Transmembrane</keyword>
<comment type="subcellular location">
    <subcellularLocation>
        <location evidence="1">Membrane</location>
        <topology evidence="1">Multi-pass membrane protein</topology>
    </subcellularLocation>
</comment>
<dbReference type="InterPro" id="IPR043203">
    <property type="entry name" value="VGCC_Ca_Na"/>
</dbReference>
<dbReference type="GO" id="GO:0005248">
    <property type="term" value="F:voltage-gated sodium channel activity"/>
    <property type="evidence" value="ECO:0007669"/>
    <property type="project" value="TreeGrafter"/>
</dbReference>
<protein>
    <submittedName>
        <fullName evidence="8">Scn4aa protein</fullName>
    </submittedName>
</protein>
<keyword evidence="3" id="KW-0106">Calcium</keyword>
<dbReference type="InterPro" id="IPR018247">
    <property type="entry name" value="EF_Hand_1_Ca_BS"/>
</dbReference>
<organism evidence="8 9">
    <name type="scientific">Symbiodinium natans</name>
    <dbReference type="NCBI Taxonomy" id="878477"/>
    <lineage>
        <taxon>Eukaryota</taxon>
        <taxon>Sar</taxon>
        <taxon>Alveolata</taxon>
        <taxon>Dinophyceae</taxon>
        <taxon>Suessiales</taxon>
        <taxon>Symbiodiniaceae</taxon>
        <taxon>Symbiodinium</taxon>
    </lineage>
</organism>
<evidence type="ECO:0000256" key="6">
    <source>
        <dbReference type="SAM" id="Phobius"/>
    </source>
</evidence>
<dbReference type="SUPFAM" id="SSF81324">
    <property type="entry name" value="Voltage-gated potassium channels"/>
    <property type="match status" value="1"/>
</dbReference>
<dbReference type="GO" id="GO:0005509">
    <property type="term" value="F:calcium ion binding"/>
    <property type="evidence" value="ECO:0007669"/>
    <property type="project" value="InterPro"/>
</dbReference>
<evidence type="ECO:0000313" key="9">
    <source>
        <dbReference type="Proteomes" id="UP000604046"/>
    </source>
</evidence>
<dbReference type="PROSITE" id="PS50222">
    <property type="entry name" value="EF_HAND_2"/>
    <property type="match status" value="2"/>
</dbReference>
<feature type="transmembrane region" description="Helical" evidence="6">
    <location>
        <begin position="319"/>
        <end position="352"/>
    </location>
</feature>
<dbReference type="Pfam" id="PF00520">
    <property type="entry name" value="Ion_trans"/>
    <property type="match status" value="1"/>
</dbReference>
<name>A0A812MC07_9DINO</name>